<dbReference type="Pfam" id="PF13598">
    <property type="entry name" value="DUF4139"/>
    <property type="match status" value="1"/>
</dbReference>
<evidence type="ECO:0000259" key="2">
    <source>
        <dbReference type="Pfam" id="PF13598"/>
    </source>
</evidence>
<name>A0A4P2QU00_SORCE</name>
<gene>
    <name evidence="3" type="ORF">SOCE836_059930</name>
</gene>
<feature type="coiled-coil region" evidence="1">
    <location>
        <begin position="596"/>
        <end position="661"/>
    </location>
</feature>
<keyword evidence="1" id="KW-0175">Coiled coil</keyword>
<dbReference type="EMBL" id="CP012672">
    <property type="protein sequence ID" value="AUX33829.1"/>
    <property type="molecule type" value="Genomic_DNA"/>
</dbReference>
<organism evidence="3 4">
    <name type="scientific">Sorangium cellulosum</name>
    <name type="common">Polyangium cellulosum</name>
    <dbReference type="NCBI Taxonomy" id="56"/>
    <lineage>
        <taxon>Bacteria</taxon>
        <taxon>Pseudomonadati</taxon>
        <taxon>Myxococcota</taxon>
        <taxon>Polyangia</taxon>
        <taxon>Polyangiales</taxon>
        <taxon>Polyangiaceae</taxon>
        <taxon>Sorangium</taxon>
    </lineage>
</organism>
<accession>A0A4P2QU00</accession>
<evidence type="ECO:0000313" key="3">
    <source>
        <dbReference type="EMBL" id="AUX33829.1"/>
    </source>
</evidence>
<evidence type="ECO:0000256" key="1">
    <source>
        <dbReference type="SAM" id="Coils"/>
    </source>
</evidence>
<dbReference type="Proteomes" id="UP000295497">
    <property type="component" value="Chromosome"/>
</dbReference>
<feature type="domain" description="DUF4139" evidence="2">
    <location>
        <begin position="231"/>
        <end position="488"/>
    </location>
</feature>
<dbReference type="PANTHER" id="PTHR38075">
    <property type="entry name" value="DUF4139 DOMAIN-CONTAINING PROTEIN"/>
    <property type="match status" value="1"/>
</dbReference>
<dbReference type="AlphaFoldDB" id="A0A4P2QU00"/>
<reference evidence="3 4" key="1">
    <citation type="submission" date="2015-09" db="EMBL/GenBank/DDBJ databases">
        <title>Sorangium comparison.</title>
        <authorList>
            <person name="Zaburannyi N."/>
            <person name="Bunk B."/>
            <person name="Overmann J."/>
            <person name="Mueller R."/>
        </authorList>
    </citation>
    <scope>NUCLEOTIDE SEQUENCE [LARGE SCALE GENOMIC DNA]</scope>
    <source>
        <strain evidence="3 4">So ce836</strain>
    </source>
</reference>
<proteinExistence type="predicted"/>
<evidence type="ECO:0000313" key="4">
    <source>
        <dbReference type="Proteomes" id="UP000295497"/>
    </source>
</evidence>
<dbReference type="InterPro" id="IPR037291">
    <property type="entry name" value="DUF4139"/>
</dbReference>
<dbReference type="PANTHER" id="PTHR38075:SF1">
    <property type="entry name" value="DUF4139 DOMAIN-CONTAINING PROTEIN"/>
    <property type="match status" value="1"/>
</dbReference>
<protein>
    <recommendedName>
        <fullName evidence="2">DUF4139 domain-containing protein</fullName>
    </recommendedName>
</protein>
<sequence>MNPHGGAIARLRRGEATMDHHLWTTATLAADATGVARPGTAADALSLRRVVLSTGGVGYFEYEARVRGDAALRLEVRLDQVDDVLKSIVVYDDRGVTGSITLPGREPLRDLFRELPFDEGALESEASLLNALRGAEVRARGPEGIVAGRIVAVTAAQVALPGGGSENRHWLALMSDGALKQVVLQELESVEFAEERLRRQVGAALLGLASRRQRNRRELVVRTAGEGERIVRVAYVIEVPLWKTSYRLTVPEDAQAKTGALSGWAIVENQSGGDWENVDFTLVSGNPVTFRQALYEIYYVERPEVPVDVAERVLPRLDEGAAALAARAARHAGYQGLAGPAGAPAPAEKAVAEKAEERAPERKEAATQVVFHFPAPLTIASGQTALLPIVERELPAERVWLYQREASAHRPLASVRLRNDSDTSLPPGAMTVYERSAGGVVTYVGDARLAALPPGESRLVSFAVDLKVRIDREERAEEAIARARIQGGVLELVRTARKVTVYTIVGAAREPRVVLIEHPRLAGWELAEPKEGVETTRDRYRIRREVAAGETARLTVALEHPVSHTIALTSLSNEQIEVYLSSREIPEALRAVFARIAELRAAVEVQRRALSALEAELAALRGEQERVRANLKVVPAGSALQERYLRALSEQEDRIAALSAKLPGAREAVASAERALADYVRDLSLAP</sequence>